<dbReference type="Gene3D" id="2.120.10.30">
    <property type="entry name" value="TolB, C-terminal domain"/>
    <property type="match status" value="3"/>
</dbReference>
<keyword evidence="6" id="KW-1185">Reference proteome</keyword>
<name>A0ABW3KBH5_9BACT</name>
<reference evidence="6" key="1">
    <citation type="journal article" date="2019" name="Int. J. Syst. Evol. Microbiol.">
        <title>The Global Catalogue of Microorganisms (GCM) 10K type strain sequencing project: providing services to taxonomists for standard genome sequencing and annotation.</title>
        <authorList>
            <consortium name="The Broad Institute Genomics Platform"/>
            <consortium name="The Broad Institute Genome Sequencing Center for Infectious Disease"/>
            <person name="Wu L."/>
            <person name="Ma J."/>
        </authorList>
    </citation>
    <scope>NUCLEOTIDE SEQUENCE [LARGE SCALE GENOMIC DNA]</scope>
    <source>
        <strain evidence="6">CCUG 58938</strain>
    </source>
</reference>
<feature type="repeat" description="NHL" evidence="2">
    <location>
        <begin position="270"/>
        <end position="305"/>
    </location>
</feature>
<dbReference type="Pfam" id="PF01833">
    <property type="entry name" value="TIG"/>
    <property type="match status" value="2"/>
</dbReference>
<evidence type="ECO:0000313" key="5">
    <source>
        <dbReference type="EMBL" id="MFD1003413.1"/>
    </source>
</evidence>
<dbReference type="PROSITE" id="PS51125">
    <property type="entry name" value="NHL"/>
    <property type="match status" value="4"/>
</dbReference>
<dbReference type="Pfam" id="PF01436">
    <property type="entry name" value="NHL"/>
    <property type="match status" value="4"/>
</dbReference>
<feature type="domain" description="IPT/TIG" evidence="4">
    <location>
        <begin position="114"/>
        <end position="195"/>
    </location>
</feature>
<dbReference type="Proteomes" id="UP001597112">
    <property type="component" value="Unassembled WGS sequence"/>
</dbReference>
<dbReference type="PANTHER" id="PTHR13833:SF71">
    <property type="entry name" value="NHL DOMAIN-CONTAINING PROTEIN"/>
    <property type="match status" value="1"/>
</dbReference>
<gene>
    <name evidence="5" type="ORF">ACFQ21_29080</name>
</gene>
<dbReference type="InterPro" id="IPR014756">
    <property type="entry name" value="Ig_E-set"/>
</dbReference>
<feature type="signal peptide" evidence="3">
    <location>
        <begin position="1"/>
        <end position="21"/>
    </location>
</feature>
<dbReference type="SMART" id="SM00429">
    <property type="entry name" value="IPT"/>
    <property type="match status" value="2"/>
</dbReference>
<protein>
    <submittedName>
        <fullName evidence="5">IPT/TIG domain-containing protein</fullName>
    </submittedName>
</protein>
<proteinExistence type="predicted"/>
<feature type="repeat" description="NHL" evidence="2">
    <location>
        <begin position="216"/>
        <end position="251"/>
    </location>
</feature>
<dbReference type="Gene3D" id="2.60.40.10">
    <property type="entry name" value="Immunoglobulins"/>
    <property type="match status" value="2"/>
</dbReference>
<dbReference type="CDD" id="cd00603">
    <property type="entry name" value="IPT_PCSR"/>
    <property type="match status" value="2"/>
</dbReference>
<sequence length="506" mass="51074">MRIFIPATAVLLIAISLVFNSCNDDDSTTASPSITDFSPTEGIAGTTVTISGANFSIVTSENIVKFNGTRANVTAATTTTLTVTAPAGATTGKITVEVGTHTATSVNDFTALTIPTISGFSPTKGTSGTIITITGTNFSTVIGENIVKFNGKAANVTAATTTTLMVAVPVEATTGKITVQVDIKTATSSDDFVYVPQMMVSTLAGSGSAGFVDGVGTAAQFNDPIGIAVDAAGNLYVADTKNNRIRKITFSGEVSTLAGSGTAGSADGTGTNAEFSTPFDVAVDASGNVYVADYGNNRIRKITTSGVVSTLAGSTAGFVNGTGTAAKFSGPEGVVVDASGNVYVADHRNHCIRKITAGGEVTTLAGSGTLGFVDGTGTAAQFYGPTDVAVDGAGNIYVADRFNHRVRKITSEGVVSTLGNGATFSGLMSVAVDAEGNVYISDNSSNRISKIADGVVTTLAGSVAGFADGAATDAKFNGPAGVVIDASGNIYVVDEINRRIRKIAIQ</sequence>
<feature type="chain" id="PRO_5045654441" evidence="3">
    <location>
        <begin position="22"/>
        <end position="506"/>
    </location>
</feature>
<keyword evidence="1" id="KW-0677">Repeat</keyword>
<accession>A0ABW3KBH5</accession>
<evidence type="ECO:0000259" key="4">
    <source>
        <dbReference type="SMART" id="SM00429"/>
    </source>
</evidence>
<evidence type="ECO:0000313" key="6">
    <source>
        <dbReference type="Proteomes" id="UP001597112"/>
    </source>
</evidence>
<feature type="repeat" description="NHL" evidence="2">
    <location>
        <begin position="377"/>
        <end position="412"/>
    </location>
</feature>
<dbReference type="CDD" id="cd14953">
    <property type="entry name" value="NHL_like_1"/>
    <property type="match status" value="1"/>
</dbReference>
<keyword evidence="3" id="KW-0732">Signal</keyword>
<dbReference type="InterPro" id="IPR001258">
    <property type="entry name" value="NHL_repeat"/>
</dbReference>
<dbReference type="InterPro" id="IPR011042">
    <property type="entry name" value="6-blade_b-propeller_TolB-like"/>
</dbReference>
<evidence type="ECO:0000256" key="1">
    <source>
        <dbReference type="ARBA" id="ARBA00022737"/>
    </source>
</evidence>
<evidence type="ECO:0000256" key="3">
    <source>
        <dbReference type="SAM" id="SignalP"/>
    </source>
</evidence>
<dbReference type="SUPFAM" id="SSF63829">
    <property type="entry name" value="Calcium-dependent phosphotriesterase"/>
    <property type="match status" value="1"/>
</dbReference>
<comment type="caution">
    <text evidence="5">The sequence shown here is derived from an EMBL/GenBank/DDBJ whole genome shotgun (WGS) entry which is preliminary data.</text>
</comment>
<dbReference type="InterPro" id="IPR002909">
    <property type="entry name" value="IPT_dom"/>
</dbReference>
<organism evidence="5 6">
    <name type="scientific">Ohtaekwangia kribbensis</name>
    <dbReference type="NCBI Taxonomy" id="688913"/>
    <lineage>
        <taxon>Bacteria</taxon>
        <taxon>Pseudomonadati</taxon>
        <taxon>Bacteroidota</taxon>
        <taxon>Cytophagia</taxon>
        <taxon>Cytophagales</taxon>
        <taxon>Fulvivirgaceae</taxon>
        <taxon>Ohtaekwangia</taxon>
    </lineage>
</organism>
<dbReference type="PANTHER" id="PTHR13833">
    <property type="match status" value="1"/>
</dbReference>
<evidence type="ECO:0000256" key="2">
    <source>
        <dbReference type="PROSITE-ProRule" id="PRU00504"/>
    </source>
</evidence>
<feature type="domain" description="IPT/TIG" evidence="4">
    <location>
        <begin position="31"/>
        <end position="112"/>
    </location>
</feature>
<dbReference type="SUPFAM" id="SSF81296">
    <property type="entry name" value="E set domains"/>
    <property type="match status" value="2"/>
</dbReference>
<dbReference type="EMBL" id="JBHTKA010000016">
    <property type="protein sequence ID" value="MFD1003413.1"/>
    <property type="molecule type" value="Genomic_DNA"/>
</dbReference>
<feature type="repeat" description="NHL" evidence="2">
    <location>
        <begin position="316"/>
        <end position="358"/>
    </location>
</feature>
<dbReference type="InterPro" id="IPR013783">
    <property type="entry name" value="Ig-like_fold"/>
</dbReference>
<dbReference type="RefSeq" id="WP_377586093.1">
    <property type="nucleotide sequence ID" value="NZ_JBHTKA010000016.1"/>
</dbReference>